<feature type="region of interest" description="Disordered" evidence="1">
    <location>
        <begin position="100"/>
        <end position="169"/>
    </location>
</feature>
<comment type="caution">
    <text evidence="2">The sequence shown here is derived from an EMBL/GenBank/DDBJ whole genome shotgun (WGS) entry which is preliminary data.</text>
</comment>
<evidence type="ECO:0000256" key="1">
    <source>
        <dbReference type="SAM" id="MobiDB-lite"/>
    </source>
</evidence>
<dbReference type="Proteomes" id="UP000821866">
    <property type="component" value="Chromosome 4"/>
</dbReference>
<feature type="compositionally biased region" description="Basic and acidic residues" evidence="1">
    <location>
        <begin position="129"/>
        <end position="155"/>
    </location>
</feature>
<organism evidence="2 3">
    <name type="scientific">Rhipicephalus microplus</name>
    <name type="common">Cattle tick</name>
    <name type="synonym">Boophilus microplus</name>
    <dbReference type="NCBI Taxonomy" id="6941"/>
    <lineage>
        <taxon>Eukaryota</taxon>
        <taxon>Metazoa</taxon>
        <taxon>Ecdysozoa</taxon>
        <taxon>Arthropoda</taxon>
        <taxon>Chelicerata</taxon>
        <taxon>Arachnida</taxon>
        <taxon>Acari</taxon>
        <taxon>Parasitiformes</taxon>
        <taxon>Ixodida</taxon>
        <taxon>Ixodoidea</taxon>
        <taxon>Ixodidae</taxon>
        <taxon>Rhipicephalinae</taxon>
        <taxon>Rhipicephalus</taxon>
        <taxon>Boophilus</taxon>
    </lineage>
</organism>
<keyword evidence="3" id="KW-1185">Reference proteome</keyword>
<reference evidence="2" key="2">
    <citation type="submission" date="2021-09" db="EMBL/GenBank/DDBJ databases">
        <authorList>
            <person name="Jia N."/>
            <person name="Wang J."/>
            <person name="Shi W."/>
            <person name="Du L."/>
            <person name="Sun Y."/>
            <person name="Zhan W."/>
            <person name="Jiang J."/>
            <person name="Wang Q."/>
            <person name="Zhang B."/>
            <person name="Ji P."/>
            <person name="Sakyi L.B."/>
            <person name="Cui X."/>
            <person name="Yuan T."/>
            <person name="Jiang B."/>
            <person name="Yang W."/>
            <person name="Lam T.T.-Y."/>
            <person name="Chang Q."/>
            <person name="Ding S."/>
            <person name="Wang X."/>
            <person name="Zhu J."/>
            <person name="Ruan X."/>
            <person name="Zhao L."/>
            <person name="Wei J."/>
            <person name="Que T."/>
            <person name="Du C."/>
            <person name="Cheng J."/>
            <person name="Dai P."/>
            <person name="Han X."/>
            <person name="Huang E."/>
            <person name="Gao Y."/>
            <person name="Liu J."/>
            <person name="Shao H."/>
            <person name="Ye R."/>
            <person name="Li L."/>
            <person name="Wei W."/>
            <person name="Wang X."/>
            <person name="Wang C."/>
            <person name="Huo Q."/>
            <person name="Li W."/>
            <person name="Guo W."/>
            <person name="Chen H."/>
            <person name="Chen S."/>
            <person name="Zhou L."/>
            <person name="Zhou L."/>
            <person name="Ni X."/>
            <person name="Tian J."/>
            <person name="Zhou Y."/>
            <person name="Sheng Y."/>
            <person name="Liu T."/>
            <person name="Pan Y."/>
            <person name="Xia L."/>
            <person name="Li J."/>
            <person name="Zhao F."/>
            <person name="Cao W."/>
        </authorList>
    </citation>
    <scope>NUCLEOTIDE SEQUENCE</scope>
    <source>
        <strain evidence="2">Rmic-2018</strain>
        <tissue evidence="2">Larvae</tissue>
    </source>
</reference>
<sequence length="305" mass="32514">MMRRPHRRREGLGLQMTPNAESAADDTQMHEPHIQTRTSASELSMENTDADGLSIQTAGNAPNGAHCCCGNRSNLQLPGAISSNLLDCHNGHAEFAVADTTAGRRDGTQENRVEACSASASDSPTGGKGEMENSREEAGSTTEGHWHDKREEGPSKDAFASTAKGGTHTHRHNACFKHAMFPTTGGRSDMQDNTQRASKCDIDSITGGKSGTAVGLDQACYKSATISAAESKARMTYNTKKTCPKCVADSTAGGKCKTQNNTGEASSKCVTTSTTGLQRCDTAQQWRGMFHKCRSIQLQEPKAGR</sequence>
<dbReference type="AlphaFoldDB" id="A0A9J6E3W0"/>
<accession>A0A9J6E3W0</accession>
<feature type="region of interest" description="Disordered" evidence="1">
    <location>
        <begin position="1"/>
        <end position="32"/>
    </location>
</feature>
<feature type="compositionally biased region" description="Basic and acidic residues" evidence="1">
    <location>
        <begin position="102"/>
        <end position="113"/>
    </location>
</feature>
<gene>
    <name evidence="2" type="ORF">HPB51_023776</name>
</gene>
<reference evidence="2" key="1">
    <citation type="journal article" date="2020" name="Cell">
        <title>Large-Scale Comparative Analyses of Tick Genomes Elucidate Their Genetic Diversity and Vector Capacities.</title>
        <authorList>
            <consortium name="Tick Genome and Microbiome Consortium (TIGMIC)"/>
            <person name="Jia N."/>
            <person name="Wang J."/>
            <person name="Shi W."/>
            <person name="Du L."/>
            <person name="Sun Y."/>
            <person name="Zhan W."/>
            <person name="Jiang J.F."/>
            <person name="Wang Q."/>
            <person name="Zhang B."/>
            <person name="Ji P."/>
            <person name="Bell-Sakyi L."/>
            <person name="Cui X.M."/>
            <person name="Yuan T.T."/>
            <person name="Jiang B.G."/>
            <person name="Yang W.F."/>
            <person name="Lam T.T."/>
            <person name="Chang Q.C."/>
            <person name="Ding S.J."/>
            <person name="Wang X.J."/>
            <person name="Zhu J.G."/>
            <person name="Ruan X.D."/>
            <person name="Zhao L."/>
            <person name="Wei J.T."/>
            <person name="Ye R.Z."/>
            <person name="Que T.C."/>
            <person name="Du C.H."/>
            <person name="Zhou Y.H."/>
            <person name="Cheng J.X."/>
            <person name="Dai P.F."/>
            <person name="Guo W.B."/>
            <person name="Han X.H."/>
            <person name="Huang E.J."/>
            <person name="Li L.F."/>
            <person name="Wei W."/>
            <person name="Gao Y.C."/>
            <person name="Liu J.Z."/>
            <person name="Shao H.Z."/>
            <person name="Wang X."/>
            <person name="Wang C.C."/>
            <person name="Yang T.C."/>
            <person name="Huo Q.B."/>
            <person name="Li W."/>
            <person name="Chen H.Y."/>
            <person name="Chen S.E."/>
            <person name="Zhou L.G."/>
            <person name="Ni X.B."/>
            <person name="Tian J.H."/>
            <person name="Sheng Y."/>
            <person name="Liu T."/>
            <person name="Pan Y.S."/>
            <person name="Xia L.Y."/>
            <person name="Li J."/>
            <person name="Zhao F."/>
            <person name="Cao W.C."/>
        </authorList>
    </citation>
    <scope>NUCLEOTIDE SEQUENCE</scope>
    <source>
        <strain evidence="2">Rmic-2018</strain>
    </source>
</reference>
<protein>
    <submittedName>
        <fullName evidence="2">Uncharacterized protein</fullName>
    </submittedName>
</protein>
<evidence type="ECO:0000313" key="3">
    <source>
        <dbReference type="Proteomes" id="UP000821866"/>
    </source>
</evidence>
<proteinExistence type="predicted"/>
<name>A0A9J6E3W0_RHIMP</name>
<evidence type="ECO:0000313" key="2">
    <source>
        <dbReference type="EMBL" id="KAH8029211.1"/>
    </source>
</evidence>
<dbReference type="EMBL" id="JABSTU010000006">
    <property type="protein sequence ID" value="KAH8029211.1"/>
    <property type="molecule type" value="Genomic_DNA"/>
</dbReference>